<evidence type="ECO:0000256" key="1">
    <source>
        <dbReference type="SAM" id="MobiDB-lite"/>
    </source>
</evidence>
<dbReference type="GeneID" id="6085566"/>
<accession>B0E129</accession>
<feature type="compositionally biased region" description="Basic and acidic residues" evidence="1">
    <location>
        <begin position="1"/>
        <end position="18"/>
    </location>
</feature>
<dbReference type="EMBL" id="DS547164">
    <property type="protein sequence ID" value="EDQ99453.1"/>
    <property type="molecule type" value="Genomic_DNA"/>
</dbReference>
<reference evidence="2 3" key="1">
    <citation type="journal article" date="2008" name="Nature">
        <title>The genome of Laccaria bicolor provides insights into mycorrhizal symbiosis.</title>
        <authorList>
            <person name="Martin F."/>
            <person name="Aerts A."/>
            <person name="Ahren D."/>
            <person name="Brun A."/>
            <person name="Danchin E.G.J."/>
            <person name="Duchaussoy F."/>
            <person name="Gibon J."/>
            <person name="Kohler A."/>
            <person name="Lindquist E."/>
            <person name="Pereda V."/>
            <person name="Salamov A."/>
            <person name="Shapiro H.J."/>
            <person name="Wuyts J."/>
            <person name="Blaudez D."/>
            <person name="Buee M."/>
            <person name="Brokstein P."/>
            <person name="Canbaeck B."/>
            <person name="Cohen D."/>
            <person name="Courty P.E."/>
            <person name="Coutinho P.M."/>
            <person name="Delaruelle C."/>
            <person name="Detter J.C."/>
            <person name="Deveau A."/>
            <person name="DiFazio S."/>
            <person name="Duplessis S."/>
            <person name="Fraissinet-Tachet L."/>
            <person name="Lucic E."/>
            <person name="Frey-Klett P."/>
            <person name="Fourrey C."/>
            <person name="Feussner I."/>
            <person name="Gay G."/>
            <person name="Grimwood J."/>
            <person name="Hoegger P.J."/>
            <person name="Jain P."/>
            <person name="Kilaru S."/>
            <person name="Labbe J."/>
            <person name="Lin Y.C."/>
            <person name="Legue V."/>
            <person name="Le Tacon F."/>
            <person name="Marmeisse R."/>
            <person name="Melayah D."/>
            <person name="Montanini B."/>
            <person name="Muratet M."/>
            <person name="Nehls U."/>
            <person name="Niculita-Hirzel H."/>
            <person name="Oudot-Le Secq M.P."/>
            <person name="Peter M."/>
            <person name="Quesneville H."/>
            <person name="Rajashekar B."/>
            <person name="Reich M."/>
            <person name="Rouhier N."/>
            <person name="Schmutz J."/>
            <person name="Yin T."/>
            <person name="Chalot M."/>
            <person name="Henrissat B."/>
            <person name="Kuees U."/>
            <person name="Lucas S."/>
            <person name="Van de Peer Y."/>
            <person name="Podila G.K."/>
            <person name="Polle A."/>
            <person name="Pukkila P.J."/>
            <person name="Richardson P.M."/>
            <person name="Rouze P."/>
            <person name="Sanders I.R."/>
            <person name="Stajich J.E."/>
            <person name="Tunlid A."/>
            <person name="Tuskan G."/>
            <person name="Grigoriev I.V."/>
        </authorList>
    </citation>
    <scope>NUCLEOTIDE SEQUENCE [LARGE SCALE GENOMIC DNA]</scope>
    <source>
        <strain evidence="3">S238N-H82 / ATCC MYA-4686</strain>
    </source>
</reference>
<sequence>MSDPSNPRENRLKRKLEELPGTIADHPRNKRYGSLRLEPQLCPAYVDNSIFTISAADVAMAGSIQPHLLMSLPASADHRSRQLYQLSFLPLNLLSQRTRPITPIILQSLSRREPCSSLPLSNGLFAEDSPYNADYVILSCHPGRSTFNPTTHGSAIASPRLVNAMSP</sequence>
<dbReference type="InParanoid" id="B0E129"/>
<gene>
    <name evidence="2" type="ORF">LACBIDRAFT_335013</name>
</gene>
<feature type="region of interest" description="Disordered" evidence="1">
    <location>
        <begin position="1"/>
        <end position="30"/>
    </location>
</feature>
<dbReference type="AlphaFoldDB" id="B0E129"/>
<proteinExistence type="predicted"/>
<dbReference type="RefSeq" id="XP_001889908.1">
    <property type="nucleotide sequence ID" value="XM_001889873.1"/>
</dbReference>
<keyword evidence="3" id="KW-1185">Reference proteome</keyword>
<organism evidence="3">
    <name type="scientific">Laccaria bicolor (strain S238N-H82 / ATCC MYA-4686)</name>
    <name type="common">Bicoloured deceiver</name>
    <name type="synonym">Laccaria laccata var. bicolor</name>
    <dbReference type="NCBI Taxonomy" id="486041"/>
    <lineage>
        <taxon>Eukaryota</taxon>
        <taxon>Fungi</taxon>
        <taxon>Dikarya</taxon>
        <taxon>Basidiomycota</taxon>
        <taxon>Agaricomycotina</taxon>
        <taxon>Agaricomycetes</taxon>
        <taxon>Agaricomycetidae</taxon>
        <taxon>Agaricales</taxon>
        <taxon>Agaricineae</taxon>
        <taxon>Hydnangiaceae</taxon>
        <taxon>Laccaria</taxon>
    </lineage>
</organism>
<evidence type="ECO:0000313" key="3">
    <source>
        <dbReference type="Proteomes" id="UP000001194"/>
    </source>
</evidence>
<dbReference type="KEGG" id="lbc:LACBIDRAFT_335013"/>
<protein>
    <submittedName>
        <fullName evidence="2">Predicted protein</fullName>
    </submittedName>
</protein>
<dbReference type="Proteomes" id="UP000001194">
    <property type="component" value="Unassembled WGS sequence"/>
</dbReference>
<dbReference type="HOGENOM" id="CLU_1594836_0_0_1"/>
<name>B0E129_LACBS</name>
<evidence type="ECO:0000313" key="2">
    <source>
        <dbReference type="EMBL" id="EDQ99453.1"/>
    </source>
</evidence>